<dbReference type="EMBL" id="JBIRUQ010000003">
    <property type="protein sequence ID" value="MFI1461891.1"/>
    <property type="molecule type" value="Genomic_DNA"/>
</dbReference>
<feature type="transmembrane region" description="Helical" evidence="1">
    <location>
        <begin position="60"/>
        <end position="82"/>
    </location>
</feature>
<sequence>MTVGAAAAWAVPVATFSMVVAPWKPAAMMVPAGAVGAVVLAGAQAVVLRRWLSSFPVRKWTAVSAVAAVVEWAVLALVVVHGERVGNLPAVGQVPLVAAGIVSVTFALGVGQWFVLRRWSDQAVLWIWANAVAWIMGATVFVAVAQPVRVSAAMTVTAATISVVAAVLLRGAVVAVITGVYLLHVLAEAHLHPVIPRSAGAPSDTLVHAGRTATRGRIGAGYPAGRAVVDLVRAFALLHIPGNPRLQPSSDAPAADR</sequence>
<dbReference type="GeneID" id="93509390"/>
<reference evidence="2 3" key="1">
    <citation type="submission" date="2024-10" db="EMBL/GenBank/DDBJ databases">
        <title>The Natural Products Discovery Center: Release of the First 8490 Sequenced Strains for Exploring Actinobacteria Biosynthetic Diversity.</title>
        <authorList>
            <person name="Kalkreuter E."/>
            <person name="Kautsar S.A."/>
            <person name="Yang D."/>
            <person name="Bader C.D."/>
            <person name="Teijaro C.N."/>
            <person name="Fluegel L."/>
            <person name="Davis C.M."/>
            <person name="Simpson J.R."/>
            <person name="Lauterbach L."/>
            <person name="Steele A.D."/>
            <person name="Gui C."/>
            <person name="Meng S."/>
            <person name="Li G."/>
            <person name="Viehrig K."/>
            <person name="Ye F."/>
            <person name="Su P."/>
            <person name="Kiefer A.F."/>
            <person name="Nichols A."/>
            <person name="Cepeda A.J."/>
            <person name="Yan W."/>
            <person name="Fan B."/>
            <person name="Jiang Y."/>
            <person name="Adhikari A."/>
            <person name="Zheng C.-J."/>
            <person name="Schuster L."/>
            <person name="Cowan T.M."/>
            <person name="Smanski M.J."/>
            <person name="Chevrette M.G."/>
            <person name="De Carvalho L.P.S."/>
            <person name="Shen B."/>
        </authorList>
    </citation>
    <scope>NUCLEOTIDE SEQUENCE [LARGE SCALE GENOMIC DNA]</scope>
    <source>
        <strain evidence="2 3">NPDC020568</strain>
    </source>
</reference>
<feature type="transmembrane region" description="Helical" evidence="1">
    <location>
        <begin position="26"/>
        <end position="48"/>
    </location>
</feature>
<evidence type="ECO:0000313" key="3">
    <source>
        <dbReference type="Proteomes" id="UP001611263"/>
    </source>
</evidence>
<evidence type="ECO:0000313" key="2">
    <source>
        <dbReference type="EMBL" id="MFI1461891.1"/>
    </source>
</evidence>
<keyword evidence="1" id="KW-0472">Membrane</keyword>
<keyword evidence="3" id="KW-1185">Reference proteome</keyword>
<feature type="transmembrane region" description="Helical" evidence="1">
    <location>
        <begin position="123"/>
        <end position="144"/>
    </location>
</feature>
<protein>
    <submittedName>
        <fullName evidence="2">Uncharacterized protein</fullName>
    </submittedName>
</protein>
<feature type="transmembrane region" description="Helical" evidence="1">
    <location>
        <begin position="156"/>
        <end position="183"/>
    </location>
</feature>
<proteinExistence type="predicted"/>
<accession>A0ABW7TLL3</accession>
<name>A0ABW7TLL3_9NOCA</name>
<dbReference type="Proteomes" id="UP001611263">
    <property type="component" value="Unassembled WGS sequence"/>
</dbReference>
<feature type="transmembrane region" description="Helical" evidence="1">
    <location>
        <begin position="94"/>
        <end position="116"/>
    </location>
</feature>
<organism evidence="2 3">
    <name type="scientific">Nocardia carnea</name>
    <dbReference type="NCBI Taxonomy" id="37328"/>
    <lineage>
        <taxon>Bacteria</taxon>
        <taxon>Bacillati</taxon>
        <taxon>Actinomycetota</taxon>
        <taxon>Actinomycetes</taxon>
        <taxon>Mycobacteriales</taxon>
        <taxon>Nocardiaceae</taxon>
        <taxon>Nocardia</taxon>
    </lineage>
</organism>
<evidence type="ECO:0000256" key="1">
    <source>
        <dbReference type="SAM" id="Phobius"/>
    </source>
</evidence>
<dbReference type="RefSeq" id="WP_156052241.1">
    <property type="nucleotide sequence ID" value="NZ_JBIRUQ010000003.1"/>
</dbReference>
<gene>
    <name evidence="2" type="ORF">ACH4WX_14360</name>
</gene>
<keyword evidence="1" id="KW-0812">Transmembrane</keyword>
<comment type="caution">
    <text evidence="2">The sequence shown here is derived from an EMBL/GenBank/DDBJ whole genome shotgun (WGS) entry which is preliminary data.</text>
</comment>
<keyword evidence="1" id="KW-1133">Transmembrane helix</keyword>